<dbReference type="Pfam" id="PF07848">
    <property type="entry name" value="PaaX"/>
    <property type="match status" value="1"/>
</dbReference>
<dbReference type="Pfam" id="PF08223">
    <property type="entry name" value="PaaX_C"/>
    <property type="match status" value="1"/>
</dbReference>
<dbReference type="Pfam" id="PF20803">
    <property type="entry name" value="PaaX_M"/>
    <property type="match status" value="1"/>
</dbReference>
<accession>A0A6L8KEX7</accession>
<dbReference type="InterPro" id="IPR036388">
    <property type="entry name" value="WH-like_DNA-bd_sf"/>
</dbReference>
<dbReference type="PANTHER" id="PTHR30319">
    <property type="entry name" value="PHENYLACETIC ACID REGULATOR-RELATED TRANSCRIPTIONAL REPRESSOR"/>
    <property type="match status" value="1"/>
</dbReference>
<name>A0A6L8KEX7_9BURK</name>
<feature type="domain" description="Transcriptional repressor PaaX-like central Cas2-like" evidence="3">
    <location>
        <begin position="104"/>
        <end position="176"/>
    </location>
</feature>
<sequence>MNCNEWIASFLATDPPRSKSLVVTIFGDAIVPHGGMVWLGSLIELLAPFGVNDRLLRTSVFRLAQEGWLGAQRDGRRASYAITPDAMARFVHAYRRIYAPPNVHWDGSWTLVLNGDGALNAAERSAVRKELLWEGYSVIAPGIMGHPAADGPALDELLKRLGVAGKLFVVQGKSMRQVSARPLSDLVAEGWDVAGVAEGYNKFIAQFEPLLAALRATADAADGLPPDSADAAGASGADGTAGIEACDQPLTPEKAFVVRTLLTHAYRRVQLHDPQLPVELLPTPWPGALAYELARQIYLLVYAAAEQHIDTALRREDAAAPAAEPAFFDRFGGLA</sequence>
<evidence type="ECO:0000313" key="4">
    <source>
        <dbReference type="EMBL" id="MYM25560.1"/>
    </source>
</evidence>
<organism evidence="4 5">
    <name type="scientific">Duganella flavida</name>
    <dbReference type="NCBI Taxonomy" id="2692175"/>
    <lineage>
        <taxon>Bacteria</taxon>
        <taxon>Pseudomonadati</taxon>
        <taxon>Pseudomonadota</taxon>
        <taxon>Betaproteobacteria</taxon>
        <taxon>Burkholderiales</taxon>
        <taxon>Oxalobacteraceae</taxon>
        <taxon>Telluria group</taxon>
        <taxon>Duganella</taxon>
    </lineage>
</organism>
<reference evidence="4 5" key="1">
    <citation type="submission" date="2019-12" db="EMBL/GenBank/DDBJ databases">
        <title>Novel species isolated from a subtropical stream in China.</title>
        <authorList>
            <person name="Lu H."/>
        </authorList>
    </citation>
    <scope>NUCLEOTIDE SEQUENCE [LARGE SCALE GENOMIC DNA]</scope>
    <source>
        <strain evidence="4 5">FT135W</strain>
    </source>
</reference>
<evidence type="ECO:0000259" key="3">
    <source>
        <dbReference type="Pfam" id="PF20803"/>
    </source>
</evidence>
<protein>
    <submittedName>
        <fullName evidence="4">Phenylacetic acid degradation operon negative regulatory protein PaaX</fullName>
    </submittedName>
</protein>
<dbReference type="GO" id="GO:0006351">
    <property type="term" value="P:DNA-templated transcription"/>
    <property type="evidence" value="ECO:0007669"/>
    <property type="project" value="InterPro"/>
</dbReference>
<gene>
    <name evidence="4" type="ORF">GTP46_23290</name>
</gene>
<evidence type="ECO:0000259" key="2">
    <source>
        <dbReference type="Pfam" id="PF08223"/>
    </source>
</evidence>
<dbReference type="PIRSF" id="PIRSF020623">
    <property type="entry name" value="PaaX"/>
    <property type="match status" value="1"/>
</dbReference>
<feature type="domain" description="Transcriptional repressor PaaX-like N-terminal" evidence="1">
    <location>
        <begin position="17"/>
        <end position="83"/>
    </location>
</feature>
<dbReference type="InterPro" id="IPR013225">
    <property type="entry name" value="PaaX_C"/>
</dbReference>
<keyword evidence="5" id="KW-1185">Reference proteome</keyword>
<proteinExistence type="predicted"/>
<dbReference type="Gene3D" id="3.30.70.2650">
    <property type="match status" value="1"/>
</dbReference>
<dbReference type="InterPro" id="IPR012906">
    <property type="entry name" value="PaaX-like_N"/>
</dbReference>
<dbReference type="RefSeq" id="WP_161009012.1">
    <property type="nucleotide sequence ID" value="NZ_WWCN01000017.1"/>
</dbReference>
<dbReference type="InterPro" id="IPR011965">
    <property type="entry name" value="PaaX_trns_reg"/>
</dbReference>
<dbReference type="EMBL" id="WWCN01000017">
    <property type="protein sequence ID" value="MYM25560.1"/>
    <property type="molecule type" value="Genomic_DNA"/>
</dbReference>
<dbReference type="Proteomes" id="UP000479335">
    <property type="component" value="Unassembled WGS sequence"/>
</dbReference>
<feature type="domain" description="Transcriptional repressor PaaX-like C-terminal" evidence="2">
    <location>
        <begin position="248"/>
        <end position="310"/>
    </location>
</feature>
<dbReference type="PANTHER" id="PTHR30319:SF1">
    <property type="entry name" value="TRANSCRIPTIONAL REPRESSOR PAAX"/>
    <property type="match status" value="1"/>
</dbReference>
<dbReference type="Gene3D" id="1.10.10.10">
    <property type="entry name" value="Winged helix-like DNA-binding domain superfamily/Winged helix DNA-binding domain"/>
    <property type="match status" value="1"/>
</dbReference>
<dbReference type="InterPro" id="IPR048846">
    <property type="entry name" value="PaaX-like_central"/>
</dbReference>
<comment type="caution">
    <text evidence="4">The sequence shown here is derived from an EMBL/GenBank/DDBJ whole genome shotgun (WGS) entry which is preliminary data.</text>
</comment>
<evidence type="ECO:0000313" key="5">
    <source>
        <dbReference type="Proteomes" id="UP000479335"/>
    </source>
</evidence>
<dbReference type="AlphaFoldDB" id="A0A6L8KEX7"/>
<dbReference type="Gene3D" id="1.20.58.1460">
    <property type="match status" value="1"/>
</dbReference>
<evidence type="ECO:0000259" key="1">
    <source>
        <dbReference type="Pfam" id="PF07848"/>
    </source>
</evidence>